<evidence type="ECO:0000256" key="2">
    <source>
        <dbReference type="ARBA" id="ARBA00007931"/>
    </source>
</evidence>
<dbReference type="Proteomes" id="UP000655208">
    <property type="component" value="Unassembled WGS sequence"/>
</dbReference>
<dbReference type="SUPFAM" id="SSF54631">
    <property type="entry name" value="CBS-domain pair"/>
    <property type="match status" value="1"/>
</dbReference>
<dbReference type="GO" id="GO:0008237">
    <property type="term" value="F:metallopeptidase activity"/>
    <property type="evidence" value="ECO:0007669"/>
    <property type="project" value="UniProtKB-UniRule"/>
</dbReference>
<keyword evidence="7" id="KW-0677">Repeat</keyword>
<reference evidence="19" key="1">
    <citation type="journal article" date="2014" name="Int. J. Syst. Evol. Microbiol.">
        <title>Complete genome sequence of Corynebacterium casei LMG S-19264T (=DSM 44701T), isolated from a smear-ripened cheese.</title>
        <authorList>
            <consortium name="US DOE Joint Genome Institute (JGI-PGF)"/>
            <person name="Walter F."/>
            <person name="Albersmeier A."/>
            <person name="Kalinowski J."/>
            <person name="Ruckert C."/>
        </authorList>
    </citation>
    <scope>NUCLEOTIDE SEQUENCE</scope>
    <source>
        <strain evidence="19">CGMCC 4.7308</strain>
    </source>
</reference>
<feature type="compositionally biased region" description="Low complexity" evidence="17">
    <location>
        <begin position="366"/>
        <end position="380"/>
    </location>
</feature>
<evidence type="ECO:0000256" key="13">
    <source>
        <dbReference type="ARBA" id="ARBA00023136"/>
    </source>
</evidence>
<keyword evidence="12" id="KW-0129">CBS domain</keyword>
<dbReference type="PIRSF" id="PIRSF006404">
    <property type="entry name" value="UCP006404_Pept_M50_CBS"/>
    <property type="match status" value="1"/>
</dbReference>
<evidence type="ECO:0000256" key="12">
    <source>
        <dbReference type="ARBA" id="ARBA00023122"/>
    </source>
</evidence>
<keyword evidence="5 14" id="KW-0812">Transmembrane</keyword>
<feature type="transmembrane region" description="Helical" evidence="14">
    <location>
        <begin position="184"/>
        <end position="209"/>
    </location>
</feature>
<keyword evidence="8 14" id="KW-0378">Hydrolase</keyword>
<keyword evidence="6 14" id="KW-0479">Metal-binding</keyword>
<evidence type="ECO:0000256" key="4">
    <source>
        <dbReference type="ARBA" id="ARBA00022670"/>
    </source>
</evidence>
<proteinExistence type="inferred from homology"/>
<evidence type="ECO:0000256" key="16">
    <source>
        <dbReference type="PIRSR" id="PIRSR006404-2"/>
    </source>
</evidence>
<evidence type="ECO:0000313" key="19">
    <source>
        <dbReference type="EMBL" id="GGL91132.1"/>
    </source>
</evidence>
<evidence type="ECO:0000256" key="11">
    <source>
        <dbReference type="ARBA" id="ARBA00023049"/>
    </source>
</evidence>
<keyword evidence="9 14" id="KW-0862">Zinc</keyword>
<dbReference type="EMBL" id="BMNA01000002">
    <property type="protein sequence ID" value="GGL91132.1"/>
    <property type="molecule type" value="Genomic_DNA"/>
</dbReference>
<feature type="binding site" evidence="16">
    <location>
        <position position="70"/>
    </location>
    <ligand>
        <name>Zn(2+)</name>
        <dbReference type="ChEBI" id="CHEBI:29105"/>
        <note>catalytic</note>
    </ligand>
</feature>
<dbReference type="InterPro" id="IPR046342">
    <property type="entry name" value="CBS_dom_sf"/>
</dbReference>
<keyword evidence="3 14" id="KW-1003">Cell membrane</keyword>
<dbReference type="Pfam" id="PF02163">
    <property type="entry name" value="Peptidase_M50"/>
    <property type="match status" value="2"/>
</dbReference>
<gene>
    <name evidence="19" type="ORF">GCM10011594_08550</name>
</gene>
<comment type="caution">
    <text evidence="19">The sequence shown here is derived from an EMBL/GenBank/DDBJ whole genome shotgun (WGS) entry which is preliminary data.</text>
</comment>
<organism evidence="19 20">
    <name type="scientific">Nakamurella endophytica</name>
    <dbReference type="NCBI Taxonomy" id="1748367"/>
    <lineage>
        <taxon>Bacteria</taxon>
        <taxon>Bacillati</taxon>
        <taxon>Actinomycetota</taxon>
        <taxon>Actinomycetes</taxon>
        <taxon>Nakamurellales</taxon>
        <taxon>Nakamurellaceae</taxon>
        <taxon>Nakamurella</taxon>
    </lineage>
</organism>
<feature type="transmembrane region" description="Helical" evidence="14">
    <location>
        <begin position="21"/>
        <end position="41"/>
    </location>
</feature>
<evidence type="ECO:0000256" key="5">
    <source>
        <dbReference type="ARBA" id="ARBA00022692"/>
    </source>
</evidence>
<name>A0A917SQ77_9ACTN</name>
<comment type="similarity">
    <text evidence="2 14">Belongs to the peptidase M50B family.</text>
</comment>
<evidence type="ECO:0000313" key="20">
    <source>
        <dbReference type="Proteomes" id="UP000655208"/>
    </source>
</evidence>
<keyword evidence="11 14" id="KW-0482">Metalloprotease</keyword>
<evidence type="ECO:0000256" key="8">
    <source>
        <dbReference type="ARBA" id="ARBA00022801"/>
    </source>
</evidence>
<evidence type="ECO:0000256" key="9">
    <source>
        <dbReference type="ARBA" id="ARBA00022833"/>
    </source>
</evidence>
<dbReference type="InterPro" id="IPR008915">
    <property type="entry name" value="Peptidase_M50"/>
</dbReference>
<dbReference type="PANTHER" id="PTHR39188:SF3">
    <property type="entry name" value="STAGE IV SPORULATION PROTEIN FB"/>
    <property type="match status" value="1"/>
</dbReference>
<comment type="subcellular location">
    <subcellularLocation>
        <location evidence="1 14">Cell membrane</location>
        <topology evidence="1 14">Multi-pass membrane protein</topology>
    </subcellularLocation>
</comment>
<evidence type="ECO:0000256" key="10">
    <source>
        <dbReference type="ARBA" id="ARBA00022989"/>
    </source>
</evidence>
<feature type="domain" description="Peptidase M50" evidence="18">
    <location>
        <begin position="141"/>
        <end position="192"/>
    </location>
</feature>
<evidence type="ECO:0000256" key="14">
    <source>
        <dbReference type="PIRNR" id="PIRNR006404"/>
    </source>
</evidence>
<reference evidence="19" key="2">
    <citation type="submission" date="2020-09" db="EMBL/GenBank/DDBJ databases">
        <authorList>
            <person name="Sun Q."/>
            <person name="Zhou Y."/>
        </authorList>
    </citation>
    <scope>NUCLEOTIDE SEQUENCE</scope>
    <source>
        <strain evidence="19">CGMCC 4.7308</strain>
    </source>
</reference>
<feature type="binding site" evidence="16">
    <location>
        <position position="166"/>
    </location>
    <ligand>
        <name>Zn(2+)</name>
        <dbReference type="ChEBI" id="CHEBI:29105"/>
        <note>catalytic</note>
    </ligand>
</feature>
<feature type="transmembrane region" description="Helical" evidence="14">
    <location>
        <begin position="47"/>
        <end position="69"/>
    </location>
</feature>
<evidence type="ECO:0000256" key="7">
    <source>
        <dbReference type="ARBA" id="ARBA00022737"/>
    </source>
</evidence>
<dbReference type="Gene3D" id="3.10.580.10">
    <property type="entry name" value="CBS-domain"/>
    <property type="match status" value="1"/>
</dbReference>
<evidence type="ECO:0000259" key="18">
    <source>
        <dbReference type="Pfam" id="PF02163"/>
    </source>
</evidence>
<dbReference type="InterPro" id="IPR016483">
    <property type="entry name" value="UCP006404_Pept_M50_CBS"/>
</dbReference>
<evidence type="ECO:0000256" key="3">
    <source>
        <dbReference type="ARBA" id="ARBA00022475"/>
    </source>
</evidence>
<dbReference type="GO" id="GO:0005886">
    <property type="term" value="C:plasma membrane"/>
    <property type="evidence" value="ECO:0007669"/>
    <property type="project" value="UniProtKB-SubCell"/>
</dbReference>
<dbReference type="GO" id="GO:0006508">
    <property type="term" value="P:proteolysis"/>
    <property type="evidence" value="ECO:0007669"/>
    <property type="project" value="UniProtKB-KW"/>
</dbReference>
<comment type="cofactor">
    <cofactor evidence="14 16">
        <name>Zn(2+)</name>
        <dbReference type="ChEBI" id="CHEBI:29105"/>
    </cofactor>
    <text evidence="14 16">Binds 1 zinc ion per subunit.</text>
</comment>
<feature type="region of interest" description="Disordered" evidence="17">
    <location>
        <begin position="364"/>
        <end position="388"/>
    </location>
</feature>
<evidence type="ECO:0000256" key="1">
    <source>
        <dbReference type="ARBA" id="ARBA00004651"/>
    </source>
</evidence>
<feature type="transmembrane region" description="Helical" evidence="14">
    <location>
        <begin position="141"/>
        <end position="163"/>
    </location>
</feature>
<feature type="domain" description="Peptidase M50" evidence="18">
    <location>
        <begin position="59"/>
        <end position="131"/>
    </location>
</feature>
<sequence>MPGRRGVGGLPIGRVAGIPLFLSWSWLLSALAIGVLATPVVEQSVGLGGAAAVAVALLLAVLLGLSVLVHELGHCLAARSLGIPVLQVRLYLMGGVSELGRAPVSPREEAVVAAAGPGLSAVLTAVFFLLTGSVQAHTVTWLLLVELALANGIVAVFNVLPALPLDGGRVLRAGVWRLSGRRRAGTVAASVGGYVVAAALVVWAGIALVQPGRAGPLQAGIAVATALFVAVGAAGEQREDRGVSWSTGGGLAAVARPVVELPMEVPLELALRAAGSRAVILTGQDGVVAGILDRAAAVAALPTAPRRPAWELARPVTPDQVVLLDDDPAEVAARGAAGHPVDLLLVDDSGRPTGLVTADDARRVLGRSGPAAGPPSAGGREWPGTGSG</sequence>
<keyword evidence="20" id="KW-1185">Reference proteome</keyword>
<accession>A0A917SQ77</accession>
<feature type="transmembrane region" description="Helical" evidence="14">
    <location>
        <begin position="110"/>
        <end position="129"/>
    </location>
</feature>
<feature type="binding site" evidence="16">
    <location>
        <position position="74"/>
    </location>
    <ligand>
        <name>Zn(2+)</name>
        <dbReference type="ChEBI" id="CHEBI:29105"/>
        <note>catalytic</note>
    </ligand>
</feature>
<protein>
    <recommendedName>
        <fullName evidence="14">Zinc metalloprotease</fullName>
    </recommendedName>
</protein>
<feature type="transmembrane region" description="Helical" evidence="14">
    <location>
        <begin position="215"/>
        <end position="235"/>
    </location>
</feature>
<keyword evidence="4 14" id="KW-0645">Protease</keyword>
<dbReference type="PANTHER" id="PTHR39188">
    <property type="entry name" value="MEMBRANE-ASSOCIATED ZINC METALLOPROTEASE M50B"/>
    <property type="match status" value="1"/>
</dbReference>
<keyword evidence="13 14" id="KW-0472">Membrane</keyword>
<evidence type="ECO:0000256" key="6">
    <source>
        <dbReference type="ARBA" id="ARBA00022723"/>
    </source>
</evidence>
<dbReference type="AlphaFoldDB" id="A0A917SQ77"/>
<keyword evidence="10 14" id="KW-1133">Transmembrane helix</keyword>
<feature type="active site" evidence="15">
    <location>
        <position position="71"/>
    </location>
</feature>
<evidence type="ECO:0000256" key="17">
    <source>
        <dbReference type="SAM" id="MobiDB-lite"/>
    </source>
</evidence>
<evidence type="ECO:0000256" key="15">
    <source>
        <dbReference type="PIRSR" id="PIRSR006404-1"/>
    </source>
</evidence>
<dbReference type="GO" id="GO:0046872">
    <property type="term" value="F:metal ion binding"/>
    <property type="evidence" value="ECO:0007669"/>
    <property type="project" value="UniProtKB-UniRule"/>
</dbReference>